<gene>
    <name evidence="2" type="ORF">chiPu_0032467</name>
</gene>
<name>A0A401TZF5_CHIPU</name>
<protein>
    <submittedName>
        <fullName evidence="2">Uncharacterized protein</fullName>
    </submittedName>
</protein>
<sequence>MLRRGQGTVCRAAELCGNQRLGFRFERSPLRSKARAPSRKPYFYGVGFSPSDNAASAKSRGRTGEPMFT</sequence>
<organism evidence="2 3">
    <name type="scientific">Chiloscyllium punctatum</name>
    <name type="common">Brownbanded bambooshark</name>
    <name type="synonym">Hemiscyllium punctatum</name>
    <dbReference type="NCBI Taxonomy" id="137246"/>
    <lineage>
        <taxon>Eukaryota</taxon>
        <taxon>Metazoa</taxon>
        <taxon>Chordata</taxon>
        <taxon>Craniata</taxon>
        <taxon>Vertebrata</taxon>
        <taxon>Chondrichthyes</taxon>
        <taxon>Elasmobranchii</taxon>
        <taxon>Galeomorphii</taxon>
        <taxon>Galeoidea</taxon>
        <taxon>Orectolobiformes</taxon>
        <taxon>Hemiscylliidae</taxon>
        <taxon>Chiloscyllium</taxon>
    </lineage>
</organism>
<comment type="caution">
    <text evidence="2">The sequence shown here is derived from an EMBL/GenBank/DDBJ whole genome shotgun (WGS) entry which is preliminary data.</text>
</comment>
<reference evidence="2 3" key="1">
    <citation type="journal article" date="2018" name="Nat. Ecol. Evol.">
        <title>Shark genomes provide insights into elasmobranch evolution and the origin of vertebrates.</title>
        <authorList>
            <person name="Hara Y"/>
            <person name="Yamaguchi K"/>
            <person name="Onimaru K"/>
            <person name="Kadota M"/>
            <person name="Koyanagi M"/>
            <person name="Keeley SD"/>
            <person name="Tatsumi K"/>
            <person name="Tanaka K"/>
            <person name="Motone F"/>
            <person name="Kageyama Y"/>
            <person name="Nozu R"/>
            <person name="Adachi N"/>
            <person name="Nishimura O"/>
            <person name="Nakagawa R"/>
            <person name="Tanegashima C"/>
            <person name="Kiyatake I"/>
            <person name="Matsumoto R"/>
            <person name="Murakumo K"/>
            <person name="Nishida K"/>
            <person name="Terakita A"/>
            <person name="Kuratani S"/>
            <person name="Sato K"/>
            <person name="Hyodo S Kuraku.S."/>
        </authorList>
    </citation>
    <scope>NUCLEOTIDE SEQUENCE [LARGE SCALE GENOMIC DNA]</scope>
</reference>
<evidence type="ECO:0000256" key="1">
    <source>
        <dbReference type="SAM" id="MobiDB-lite"/>
    </source>
</evidence>
<evidence type="ECO:0000313" key="3">
    <source>
        <dbReference type="Proteomes" id="UP000287033"/>
    </source>
</evidence>
<dbReference type="AlphaFoldDB" id="A0A401TZF5"/>
<dbReference type="EMBL" id="BEZZ01237572">
    <property type="protein sequence ID" value="GCC48024.1"/>
    <property type="molecule type" value="Genomic_DNA"/>
</dbReference>
<accession>A0A401TZF5</accession>
<feature type="non-terminal residue" evidence="2">
    <location>
        <position position="69"/>
    </location>
</feature>
<dbReference type="Proteomes" id="UP000287033">
    <property type="component" value="Unassembled WGS sequence"/>
</dbReference>
<keyword evidence="3" id="KW-1185">Reference proteome</keyword>
<evidence type="ECO:0000313" key="2">
    <source>
        <dbReference type="EMBL" id="GCC48024.1"/>
    </source>
</evidence>
<feature type="region of interest" description="Disordered" evidence="1">
    <location>
        <begin position="47"/>
        <end position="69"/>
    </location>
</feature>
<proteinExistence type="predicted"/>